<comment type="caution">
    <text evidence="2">The sequence shown here is derived from an EMBL/GenBank/DDBJ whole genome shotgun (WGS) entry which is preliminary data.</text>
</comment>
<proteinExistence type="predicted"/>
<evidence type="ECO:0000256" key="1">
    <source>
        <dbReference type="SAM" id="MobiDB-lite"/>
    </source>
</evidence>
<dbReference type="EMBL" id="BLXT01001916">
    <property type="protein sequence ID" value="GFN89253.1"/>
    <property type="molecule type" value="Genomic_DNA"/>
</dbReference>
<sequence length="136" mass="14385">MKVRDSLTLNRGELRAVAATQVYSSSASSPSPASNVYALTSSRNTRPVPAEYTPTPSRAPDLQHAAQLAEAQAGQALHPLSGHLDLYGLPVCSGTPPPSARPTWCAVNLPAHVSQGRKIKPSQCLRRPKNLLAIAV</sequence>
<dbReference type="Proteomes" id="UP000735302">
    <property type="component" value="Unassembled WGS sequence"/>
</dbReference>
<evidence type="ECO:0000313" key="3">
    <source>
        <dbReference type="Proteomes" id="UP000735302"/>
    </source>
</evidence>
<reference evidence="2 3" key="1">
    <citation type="journal article" date="2021" name="Elife">
        <title>Chloroplast acquisition without the gene transfer in kleptoplastic sea slugs, Plakobranchus ocellatus.</title>
        <authorList>
            <person name="Maeda T."/>
            <person name="Takahashi S."/>
            <person name="Yoshida T."/>
            <person name="Shimamura S."/>
            <person name="Takaki Y."/>
            <person name="Nagai Y."/>
            <person name="Toyoda A."/>
            <person name="Suzuki Y."/>
            <person name="Arimoto A."/>
            <person name="Ishii H."/>
            <person name="Satoh N."/>
            <person name="Nishiyama T."/>
            <person name="Hasebe M."/>
            <person name="Maruyama T."/>
            <person name="Minagawa J."/>
            <person name="Obokata J."/>
            <person name="Shigenobu S."/>
        </authorList>
    </citation>
    <scope>NUCLEOTIDE SEQUENCE [LARGE SCALE GENOMIC DNA]</scope>
</reference>
<gene>
    <name evidence="2" type="ORF">PoB_001575900</name>
</gene>
<feature type="region of interest" description="Disordered" evidence="1">
    <location>
        <begin position="22"/>
        <end position="59"/>
    </location>
</feature>
<dbReference type="AlphaFoldDB" id="A0AAV3Z4E8"/>
<organism evidence="2 3">
    <name type="scientific">Plakobranchus ocellatus</name>
    <dbReference type="NCBI Taxonomy" id="259542"/>
    <lineage>
        <taxon>Eukaryota</taxon>
        <taxon>Metazoa</taxon>
        <taxon>Spiralia</taxon>
        <taxon>Lophotrochozoa</taxon>
        <taxon>Mollusca</taxon>
        <taxon>Gastropoda</taxon>
        <taxon>Heterobranchia</taxon>
        <taxon>Euthyneura</taxon>
        <taxon>Panpulmonata</taxon>
        <taxon>Sacoglossa</taxon>
        <taxon>Placobranchoidea</taxon>
        <taxon>Plakobranchidae</taxon>
        <taxon>Plakobranchus</taxon>
    </lineage>
</organism>
<accession>A0AAV3Z4E8</accession>
<evidence type="ECO:0000313" key="2">
    <source>
        <dbReference type="EMBL" id="GFN89253.1"/>
    </source>
</evidence>
<protein>
    <submittedName>
        <fullName evidence="2">Myosin light chain protein</fullName>
    </submittedName>
</protein>
<keyword evidence="3" id="KW-1185">Reference proteome</keyword>
<feature type="compositionally biased region" description="Low complexity" evidence="1">
    <location>
        <begin position="24"/>
        <end position="34"/>
    </location>
</feature>
<name>A0AAV3Z4E8_9GAST</name>